<feature type="domain" description="Chitin-binding type-2" evidence="2">
    <location>
        <begin position="951"/>
        <end position="1008"/>
    </location>
</feature>
<evidence type="ECO:0000313" key="3">
    <source>
        <dbReference type="EMBL" id="KAL3822143.1"/>
    </source>
</evidence>
<feature type="region of interest" description="Disordered" evidence="1">
    <location>
        <begin position="767"/>
        <end position="803"/>
    </location>
</feature>
<feature type="compositionally biased region" description="Low complexity" evidence="1">
    <location>
        <begin position="88"/>
        <end position="138"/>
    </location>
</feature>
<gene>
    <name evidence="3" type="ORF">ACHAXA_011688</name>
</gene>
<dbReference type="EMBL" id="JALLPB020000073">
    <property type="protein sequence ID" value="KAL3822143.1"/>
    <property type="molecule type" value="Genomic_DNA"/>
</dbReference>
<dbReference type="Gene3D" id="2.170.140.10">
    <property type="entry name" value="Chitin binding domain"/>
    <property type="match status" value="2"/>
</dbReference>
<sequence>WTPTCPTGYTGGIAGPACSSYATCNDGAWTGAVIECTPGTLYNKVLGICDHEYNVVCYSSSGGGGGGGGGGGDDENTDGGSPGGGGDDASSPSPTVIGSSSSSSSSSSMTGSTSPYSTPVPTIASPSSSSSSSGTASTRMPNANVGFEDALDHAKIDIDGKLLQSQSTAQDGGEVWKSSAHYRYDDLIVALRIMYLEGVGGGGGGNDEDDDGVGAFYVGQDVTPQDGPYGGITVGLVNLAAFLAQSMKETIKYDACDENNWDILDGRYPISNSCGQLNQTYGEYACPAGYEHMQCDVDPDMEMVAYTHANWYGAPRPLYCGPRSKYPFTGYWDTSYTCDYSWEDPPRYCEDYDGQRGGREVTDEPVMNRGGRSDVEGCCWWGRGVIQTTGICNFGMLNYYLGKRAADEGRTSRYPDVDFCANPSAICDPGGHVELKWIAGMFYWIRSVQTYDSPDWNYMDKLKSFVSGGLVDDAFIDAVSGIVNRGCHNPPCPNGSGALDGGDERRGNFEKVLGVLLEPDGSPRAYQEAIALTYTPSTEPGATPSPSNAIGDDSANEGELEDEDWTDEGEEDWTDDAGADTSTMSLWCGESQSNAYKNCNREGYDCPDGVCFNGLKCFMVGDTCDEESEGIDDDSSSQIETSSSPTSATTGNNVGVLGQFCAETFEALESACATATICEVPEDCPSGTYCWKEYMCGGTVSTTSPSVTSALTSTNSPSLSLSGTYFCGTDRAHASTSCHKQCPNGLNEDCDDGETCFAYVTCGDGSTSAPTPESESAEQPSQELAISSSQQPTRGNVVSSPPQTADTVQQLFCASTKEELEASCSTAPSCISEPCPSKMFCFPYTCVEAVDDDNSTQASTAPAEDQGSPAAVESTPAPVEINQLQCPQSEFVGWHTSKDCKEYFKCDKGAMGVVHVCGDSLKFDKVRNQCHPEEEVNTFCYGPPQSTISSGGLCPDGSYTGWKSRNGCHEYYWCDLGYADVIYDCGQDLLFDIALELCNFAGEVVCVENGSAPIESLTQPPPAPLSLVDTPAAKQPTLRPSALLGATPTPLPEYPGSNDGIGANGSYSGVGGVVGDYDWSSDSSATNPTESQNASDETPPWLLNTVMKTNNSKCVVAGVDTKLWMIMASVIFLLIHGCLF</sequence>
<feature type="compositionally biased region" description="Low complexity" evidence="1">
    <location>
        <begin position="636"/>
        <end position="647"/>
    </location>
</feature>
<comment type="caution">
    <text evidence="3">The sequence shown here is derived from an EMBL/GenBank/DDBJ whole genome shotgun (WGS) entry which is preliminary data.</text>
</comment>
<evidence type="ECO:0000313" key="4">
    <source>
        <dbReference type="Proteomes" id="UP001530377"/>
    </source>
</evidence>
<feature type="region of interest" description="Disordered" evidence="1">
    <location>
        <begin position="534"/>
        <end position="581"/>
    </location>
</feature>
<feature type="compositionally biased region" description="Polar residues" evidence="1">
    <location>
        <begin position="784"/>
        <end position="803"/>
    </location>
</feature>
<dbReference type="SMART" id="SM00494">
    <property type="entry name" value="ChtBD2"/>
    <property type="match status" value="3"/>
</dbReference>
<organism evidence="3 4">
    <name type="scientific">Cyclostephanos tholiformis</name>
    <dbReference type="NCBI Taxonomy" id="382380"/>
    <lineage>
        <taxon>Eukaryota</taxon>
        <taxon>Sar</taxon>
        <taxon>Stramenopiles</taxon>
        <taxon>Ochrophyta</taxon>
        <taxon>Bacillariophyta</taxon>
        <taxon>Coscinodiscophyceae</taxon>
        <taxon>Thalassiosirophycidae</taxon>
        <taxon>Stephanodiscales</taxon>
        <taxon>Stephanodiscaceae</taxon>
        <taxon>Cyclostephanos</taxon>
    </lineage>
</organism>
<feature type="region of interest" description="Disordered" evidence="1">
    <location>
        <begin position="64"/>
        <end position="142"/>
    </location>
</feature>
<feature type="region of interest" description="Disordered" evidence="1">
    <location>
        <begin position="628"/>
        <end position="650"/>
    </location>
</feature>
<feature type="compositionally biased region" description="Polar residues" evidence="1">
    <location>
        <begin position="1085"/>
        <end position="1096"/>
    </location>
</feature>
<dbReference type="Pfam" id="PF01607">
    <property type="entry name" value="CBM_14"/>
    <property type="match status" value="2"/>
</dbReference>
<evidence type="ECO:0000259" key="2">
    <source>
        <dbReference type="PROSITE" id="PS50940"/>
    </source>
</evidence>
<protein>
    <recommendedName>
        <fullName evidence="2">Chitin-binding type-2 domain-containing protein</fullName>
    </recommendedName>
</protein>
<dbReference type="PANTHER" id="PTHR21113:SF4">
    <property type="entry name" value="CHITIN-BINDING TYPE-4 DOMAIN-CONTAINING PROTEIN"/>
    <property type="match status" value="1"/>
</dbReference>
<feature type="compositionally biased region" description="Acidic residues" evidence="1">
    <location>
        <begin position="554"/>
        <end position="578"/>
    </location>
</feature>
<feature type="region of interest" description="Disordered" evidence="1">
    <location>
        <begin position="856"/>
        <end position="875"/>
    </location>
</feature>
<accession>A0ABD3SC93</accession>
<dbReference type="AlphaFoldDB" id="A0ABD3SC93"/>
<dbReference type="InterPro" id="IPR002557">
    <property type="entry name" value="Chitin-bd_dom"/>
</dbReference>
<dbReference type="Proteomes" id="UP001530377">
    <property type="component" value="Unassembled WGS sequence"/>
</dbReference>
<feature type="compositionally biased region" description="Low complexity" evidence="1">
    <location>
        <begin position="767"/>
        <end position="783"/>
    </location>
</feature>
<dbReference type="Gene3D" id="1.10.530.10">
    <property type="match status" value="1"/>
</dbReference>
<keyword evidence="4" id="KW-1185">Reference proteome</keyword>
<dbReference type="PANTHER" id="PTHR21113">
    <property type="entry name" value="AGAP001705-PA"/>
    <property type="match status" value="1"/>
</dbReference>
<reference evidence="3 4" key="1">
    <citation type="submission" date="2024-10" db="EMBL/GenBank/DDBJ databases">
        <title>Updated reference genomes for cyclostephanoid diatoms.</title>
        <authorList>
            <person name="Roberts W.R."/>
            <person name="Alverson A.J."/>
        </authorList>
    </citation>
    <scope>NUCLEOTIDE SEQUENCE [LARGE SCALE GENOMIC DNA]</scope>
    <source>
        <strain evidence="3 4">AJA228-03</strain>
    </source>
</reference>
<dbReference type="InterPro" id="IPR036508">
    <property type="entry name" value="Chitin-bd_dom_sf"/>
</dbReference>
<proteinExistence type="predicted"/>
<feature type="domain" description="Chitin-binding type-2" evidence="2">
    <location>
        <begin position="2"/>
        <end position="59"/>
    </location>
</feature>
<name>A0ABD3SC93_9STRA</name>
<dbReference type="SUPFAM" id="SSF57625">
    <property type="entry name" value="Invertebrate chitin-binding proteins"/>
    <property type="match status" value="3"/>
</dbReference>
<dbReference type="PROSITE" id="PS50940">
    <property type="entry name" value="CHIT_BIND_II"/>
    <property type="match status" value="3"/>
</dbReference>
<feature type="domain" description="Chitin-binding type-2" evidence="2">
    <location>
        <begin position="883"/>
        <end position="942"/>
    </location>
</feature>
<feature type="compositionally biased region" description="Polar residues" evidence="1">
    <location>
        <begin position="534"/>
        <end position="548"/>
    </location>
</feature>
<evidence type="ECO:0000256" key="1">
    <source>
        <dbReference type="SAM" id="MobiDB-lite"/>
    </source>
</evidence>
<feature type="non-terminal residue" evidence="3">
    <location>
        <position position="1"/>
    </location>
</feature>
<feature type="region of interest" description="Disordered" evidence="1">
    <location>
        <begin position="1079"/>
        <end position="1099"/>
    </location>
</feature>